<name>A0AAD5CZL8_AMBAR</name>
<gene>
    <name evidence="2" type="ORF">M8C21_025275</name>
</gene>
<dbReference type="Proteomes" id="UP001206925">
    <property type="component" value="Unassembled WGS sequence"/>
</dbReference>
<keyword evidence="1" id="KW-0175">Coiled coil</keyword>
<sequence length="105" mass="12133">MGRFVMPRQYFHLPKTVKQYLDKEKKKLDQRFNKLEDKVDKLKRGVNYASEAGSCQFSDNEDVENDAPEPDEPVCPCRPGITECGVYVMKFMKETVQGRVEILGN</sequence>
<feature type="coiled-coil region" evidence="1">
    <location>
        <begin position="18"/>
        <end position="45"/>
    </location>
</feature>
<reference evidence="2" key="1">
    <citation type="submission" date="2022-06" db="EMBL/GenBank/DDBJ databases">
        <title>Uncovering the hologenomic basis of an extraordinary plant invasion.</title>
        <authorList>
            <person name="Bieker V.C."/>
            <person name="Martin M.D."/>
            <person name="Gilbert T."/>
            <person name="Hodgins K."/>
            <person name="Battlay P."/>
            <person name="Petersen B."/>
            <person name="Wilson J."/>
        </authorList>
    </citation>
    <scope>NUCLEOTIDE SEQUENCE</scope>
    <source>
        <strain evidence="2">AA19_3_7</strain>
        <tissue evidence="2">Leaf</tissue>
    </source>
</reference>
<protein>
    <submittedName>
        <fullName evidence="2">Uncharacterized protein</fullName>
    </submittedName>
</protein>
<evidence type="ECO:0000313" key="3">
    <source>
        <dbReference type="Proteomes" id="UP001206925"/>
    </source>
</evidence>
<comment type="caution">
    <text evidence="2">The sequence shown here is derived from an EMBL/GenBank/DDBJ whole genome shotgun (WGS) entry which is preliminary data.</text>
</comment>
<evidence type="ECO:0000313" key="2">
    <source>
        <dbReference type="EMBL" id="KAI7750869.1"/>
    </source>
</evidence>
<organism evidence="2 3">
    <name type="scientific">Ambrosia artemisiifolia</name>
    <name type="common">Common ragweed</name>
    <dbReference type="NCBI Taxonomy" id="4212"/>
    <lineage>
        <taxon>Eukaryota</taxon>
        <taxon>Viridiplantae</taxon>
        <taxon>Streptophyta</taxon>
        <taxon>Embryophyta</taxon>
        <taxon>Tracheophyta</taxon>
        <taxon>Spermatophyta</taxon>
        <taxon>Magnoliopsida</taxon>
        <taxon>eudicotyledons</taxon>
        <taxon>Gunneridae</taxon>
        <taxon>Pentapetalae</taxon>
        <taxon>asterids</taxon>
        <taxon>campanulids</taxon>
        <taxon>Asterales</taxon>
        <taxon>Asteraceae</taxon>
        <taxon>Asteroideae</taxon>
        <taxon>Heliantheae alliance</taxon>
        <taxon>Heliantheae</taxon>
        <taxon>Ambrosia</taxon>
    </lineage>
</organism>
<dbReference type="EMBL" id="JAMZMK010006074">
    <property type="protein sequence ID" value="KAI7750869.1"/>
    <property type="molecule type" value="Genomic_DNA"/>
</dbReference>
<accession>A0AAD5CZL8</accession>
<proteinExistence type="predicted"/>
<keyword evidence="3" id="KW-1185">Reference proteome</keyword>
<dbReference type="AlphaFoldDB" id="A0AAD5CZL8"/>
<feature type="non-terminal residue" evidence="2">
    <location>
        <position position="1"/>
    </location>
</feature>
<evidence type="ECO:0000256" key="1">
    <source>
        <dbReference type="SAM" id="Coils"/>
    </source>
</evidence>